<evidence type="ECO:0000256" key="25">
    <source>
        <dbReference type="SAM" id="Coils"/>
    </source>
</evidence>
<feature type="region of interest" description="Disordered" evidence="26">
    <location>
        <begin position="433"/>
        <end position="517"/>
    </location>
</feature>
<evidence type="ECO:0000256" key="6">
    <source>
        <dbReference type="ARBA" id="ARBA00022490"/>
    </source>
</evidence>
<dbReference type="Pfam" id="PF01163">
    <property type="entry name" value="RIO1"/>
    <property type="match status" value="1"/>
</dbReference>
<keyword evidence="25" id="KW-0175">Coiled coil</keyword>
<keyword evidence="15" id="KW-0460">Magnesium</keyword>
<feature type="binding site" evidence="24">
    <location>
        <position position="297"/>
    </location>
    <ligand>
        <name>Mg(2+)</name>
        <dbReference type="ChEBI" id="CHEBI:18420"/>
    </ligand>
</feature>
<organism evidence="30 31">
    <name type="scientific">Dinothrombium tinctorium</name>
    <dbReference type="NCBI Taxonomy" id="1965070"/>
    <lineage>
        <taxon>Eukaryota</taxon>
        <taxon>Metazoa</taxon>
        <taxon>Ecdysozoa</taxon>
        <taxon>Arthropoda</taxon>
        <taxon>Chelicerata</taxon>
        <taxon>Arachnida</taxon>
        <taxon>Acari</taxon>
        <taxon>Acariformes</taxon>
        <taxon>Trombidiformes</taxon>
        <taxon>Prostigmata</taxon>
        <taxon>Anystina</taxon>
        <taxon>Parasitengona</taxon>
        <taxon>Trombidioidea</taxon>
        <taxon>Trombidiidae</taxon>
        <taxon>Dinothrombium</taxon>
    </lineage>
</organism>
<evidence type="ECO:0000256" key="2">
    <source>
        <dbReference type="ARBA" id="ARBA00004496"/>
    </source>
</evidence>
<evidence type="ECO:0000256" key="9">
    <source>
        <dbReference type="ARBA" id="ARBA00022679"/>
    </source>
</evidence>
<dbReference type="GO" id="GO:0005524">
    <property type="term" value="F:ATP binding"/>
    <property type="evidence" value="ECO:0007669"/>
    <property type="project" value="UniProtKB-KW"/>
</dbReference>
<feature type="region of interest" description="Disordered" evidence="26">
    <location>
        <begin position="1"/>
        <end position="26"/>
    </location>
</feature>
<proteinExistence type="inferred from homology"/>
<feature type="binding site" evidence="23">
    <location>
        <position position="164"/>
    </location>
    <ligand>
        <name>ATP</name>
        <dbReference type="ChEBI" id="CHEBI:30616"/>
    </ligand>
</feature>
<dbReference type="InterPro" id="IPR011009">
    <property type="entry name" value="Kinase-like_dom_sf"/>
</dbReference>
<evidence type="ECO:0000256" key="16">
    <source>
        <dbReference type="ARBA" id="ARBA00047899"/>
    </source>
</evidence>
<feature type="coiled-coil region" evidence="25">
    <location>
        <begin position="351"/>
        <end position="378"/>
    </location>
</feature>
<evidence type="ECO:0000256" key="1">
    <source>
        <dbReference type="ARBA" id="ARBA00001946"/>
    </source>
</evidence>
<dbReference type="FunFam" id="1.10.510.10:FF:000232">
    <property type="entry name" value="Serine/threonine-protein kinase RIO1"/>
    <property type="match status" value="1"/>
</dbReference>
<evidence type="ECO:0000256" key="22">
    <source>
        <dbReference type="PIRSR" id="PIRSR038147-1"/>
    </source>
</evidence>
<dbReference type="EMBL" id="NCKU01006013">
    <property type="protein sequence ID" value="RWS03920.1"/>
    <property type="molecule type" value="Genomic_DNA"/>
</dbReference>
<evidence type="ECO:0000256" key="11">
    <source>
        <dbReference type="ARBA" id="ARBA00022741"/>
    </source>
</evidence>
<protein>
    <recommendedName>
        <fullName evidence="5 21">Serine/threonine-protein kinase RIO1</fullName>
        <ecNumber evidence="4 21">2.7.11.1</ecNumber>
    </recommendedName>
</protein>
<comment type="function">
    <text evidence="19">Involved in the final steps of cytoplasmic maturation of the 40S ribosomal subunit. Involved in processing of 18S-E pre-rRNA to the mature 18S rRNA. Required for the recycling of NOB1 and PNO1 from the late 40S precursor. The association with the very late 40S subunit intermediate may involve a translation-like checkpoint point cycle preceeding the binding to the 60S ribosomal subunit. Despite the protein kinase domain is proposed to act predominantly as an ATPase. The catalytic activity regulates its dynamic association with the 40S subunit. In addition to its role in ribosomal biogenesis acts as an adapter protein by recruiting NCL/nucleolin the to PRMT5 complex for its symmetrical methylation.</text>
</comment>
<feature type="binding site" evidence="23">
    <location>
        <position position="236"/>
    </location>
    <ligand>
        <name>ATP</name>
        <dbReference type="ChEBI" id="CHEBI:30616"/>
    </ligand>
</feature>
<feature type="domain" description="RIO kinase" evidence="27">
    <location>
        <begin position="107"/>
        <end position="343"/>
    </location>
</feature>
<dbReference type="PANTHER" id="PTHR45723">
    <property type="entry name" value="SERINE/THREONINE-PROTEIN KINASE RIO1"/>
    <property type="match status" value="1"/>
</dbReference>
<evidence type="ECO:0000256" key="8">
    <source>
        <dbReference type="ARBA" id="ARBA00022527"/>
    </source>
</evidence>
<evidence type="ECO:0000256" key="4">
    <source>
        <dbReference type="ARBA" id="ARBA00012513"/>
    </source>
</evidence>
<dbReference type="CDD" id="cd05147">
    <property type="entry name" value="RIO1_euk"/>
    <property type="match status" value="1"/>
</dbReference>
<dbReference type="GO" id="GO:0046872">
    <property type="term" value="F:metal ion binding"/>
    <property type="evidence" value="ECO:0007669"/>
    <property type="project" value="UniProtKB-KW"/>
</dbReference>
<comment type="catalytic activity">
    <reaction evidence="18">
        <text>ATP + H2O = ADP + phosphate + H(+)</text>
        <dbReference type="Rhea" id="RHEA:13065"/>
        <dbReference type="ChEBI" id="CHEBI:15377"/>
        <dbReference type="ChEBI" id="CHEBI:15378"/>
        <dbReference type="ChEBI" id="CHEBI:30616"/>
        <dbReference type="ChEBI" id="CHEBI:43474"/>
        <dbReference type="ChEBI" id="CHEBI:456216"/>
    </reaction>
</comment>
<dbReference type="GO" id="GO:0042254">
    <property type="term" value="P:ribosome biogenesis"/>
    <property type="evidence" value="ECO:0007669"/>
    <property type="project" value="UniProtKB-KW"/>
</dbReference>
<dbReference type="PROSITE" id="PS01245">
    <property type="entry name" value="RIO1"/>
    <property type="match status" value="1"/>
</dbReference>
<feature type="active site" description="Proton acceptor" evidence="22">
    <location>
        <position position="280"/>
    </location>
</feature>
<evidence type="ECO:0000259" key="27">
    <source>
        <dbReference type="SMART" id="SM00090"/>
    </source>
</evidence>
<keyword evidence="11 21" id="KW-0547">Nucleotide-binding</keyword>
<dbReference type="Gene3D" id="3.30.200.20">
    <property type="entry name" value="Phosphorylase Kinase, domain 1"/>
    <property type="match status" value="1"/>
</dbReference>
<evidence type="ECO:0000256" key="14">
    <source>
        <dbReference type="ARBA" id="ARBA00022840"/>
    </source>
</evidence>
<dbReference type="EC" id="2.7.11.1" evidence="4 21"/>
<keyword evidence="13" id="KW-0378">Hydrolase</keyword>
<evidence type="ECO:0000256" key="7">
    <source>
        <dbReference type="ARBA" id="ARBA00022517"/>
    </source>
</evidence>
<sequence length="517" mass="59809">MESRLGECTEGQFDDAESDDLSEEMRTQLELSDGDENICDEHDFAHDNDHVSNASLSGGKGEKLLSMYYNRINLDKLEPLTKLSHTAVNILNESDRKTFNERMRVKDKKDRATVEQVLDPRTRMILFKLLNKQIIDEINGCISTGKEANVYHATGNDGIEKAIKIYKTSILTFKDRDKYVTGEFRFRHGYCRHNPRKMVRTWAEKEFRNLSRIHQSGIHCPQPFLLKSHVLVMGFIGTNGLPAPLLKDVSLNDSKNRELYMQCILLMRRLFNDCKLVHADLSEFNLLYDDGKLCVIDVSQAVEHEHPRALDFLRKDCVNVTEYFKKKGVLTMSVKELFDFVTDPNINETNIDEYLQKAQEIAEKRAENSNEREKVDEEVFKQSFIPQRLDHVIDYEKDIIDVKSGQKEIIYKTITAMKPDLSGPALKPSLLISESESSECDESESECESESKSEDNDSNDEKKSRFVNSARPRDESPSSKKKRKQELKAERRAKREAKTPKHVKKRKEKLMKSQKRR</sequence>
<feature type="compositionally biased region" description="Acidic residues" evidence="26">
    <location>
        <begin position="12"/>
        <end position="22"/>
    </location>
</feature>
<evidence type="ECO:0000313" key="30">
    <source>
        <dbReference type="EMBL" id="RWS14008.1"/>
    </source>
</evidence>
<feature type="compositionally biased region" description="Basic and acidic residues" evidence="26">
    <location>
        <begin position="449"/>
        <end position="464"/>
    </location>
</feature>
<keyword evidence="10" id="KW-0479">Metal-binding</keyword>
<comment type="catalytic activity">
    <reaction evidence="17 21">
        <text>L-seryl-[protein] + ATP = O-phospho-L-seryl-[protein] + ADP + H(+)</text>
        <dbReference type="Rhea" id="RHEA:17989"/>
        <dbReference type="Rhea" id="RHEA-COMP:9863"/>
        <dbReference type="Rhea" id="RHEA-COMP:11604"/>
        <dbReference type="ChEBI" id="CHEBI:15378"/>
        <dbReference type="ChEBI" id="CHEBI:29999"/>
        <dbReference type="ChEBI" id="CHEBI:30616"/>
        <dbReference type="ChEBI" id="CHEBI:83421"/>
        <dbReference type="ChEBI" id="CHEBI:456216"/>
        <dbReference type="EC" id="2.7.11.1"/>
    </reaction>
</comment>
<dbReference type="Proteomes" id="UP000285301">
    <property type="component" value="Unassembled WGS sequence"/>
</dbReference>
<dbReference type="EMBL" id="NCKU01000822">
    <property type="protein sequence ID" value="RWS14008.1"/>
    <property type="molecule type" value="Genomic_DNA"/>
</dbReference>
<keyword evidence="8 21" id="KW-0723">Serine/threonine-protein kinase</keyword>
<dbReference type="EMBL" id="NCKU01006290">
    <property type="protein sequence ID" value="RWS03660.1"/>
    <property type="molecule type" value="Genomic_DNA"/>
</dbReference>
<dbReference type="InterPro" id="IPR017407">
    <property type="entry name" value="Ser/Thr_kinase_Rio1"/>
</dbReference>
<keyword evidence="14 21" id="KW-0067">ATP-binding</keyword>
<evidence type="ECO:0000256" key="26">
    <source>
        <dbReference type="SAM" id="MobiDB-lite"/>
    </source>
</evidence>
<comment type="subunit">
    <text evidence="20">Associates with the precursor of the 40S ribosome subunit. Interacts (via its N-terminus) with PRMT5 (via its N-terminus). Interacts with WDR77. Found in a PRMT5 complex composed of PRMT5, WDR77 and RIOK1. Interacts (via its C-terminus) with NCL; this interaction targets NCL for PRTM5 methylation.</text>
</comment>
<feature type="compositionally biased region" description="Acidic residues" evidence="26">
    <location>
        <begin position="436"/>
        <end position="448"/>
    </location>
</feature>
<evidence type="ECO:0000256" key="3">
    <source>
        <dbReference type="ARBA" id="ARBA00009196"/>
    </source>
</evidence>
<evidence type="ECO:0000256" key="13">
    <source>
        <dbReference type="ARBA" id="ARBA00022801"/>
    </source>
</evidence>
<keyword evidence="12 21" id="KW-0418">Kinase</keyword>
<accession>A0A443RFH4</accession>
<evidence type="ECO:0000256" key="18">
    <source>
        <dbReference type="ARBA" id="ARBA00049360"/>
    </source>
</evidence>
<dbReference type="PIRSF" id="PIRSF038147">
    <property type="entry name" value="Ser/Thr_PK_RIO1"/>
    <property type="match status" value="1"/>
</dbReference>
<dbReference type="GO" id="GO:0005737">
    <property type="term" value="C:cytoplasm"/>
    <property type="evidence" value="ECO:0007669"/>
    <property type="project" value="UniProtKB-SubCell"/>
</dbReference>
<feature type="compositionally biased region" description="Basic residues" evidence="26">
    <location>
        <begin position="479"/>
        <end position="517"/>
    </location>
</feature>
<comment type="cofactor">
    <cofactor evidence="1 24">
        <name>Mg(2+)</name>
        <dbReference type="ChEBI" id="CHEBI:18420"/>
    </cofactor>
</comment>
<reference evidence="30 31" key="1">
    <citation type="journal article" date="2018" name="Gigascience">
        <title>Genomes of trombidid mites reveal novel predicted allergens and laterally-transferred genes associated with secondary metabolism.</title>
        <authorList>
            <person name="Dong X."/>
            <person name="Chaisiri K."/>
            <person name="Xia D."/>
            <person name="Armstrong S.D."/>
            <person name="Fang Y."/>
            <person name="Donnelly M.J."/>
            <person name="Kadowaki T."/>
            <person name="McGarry J.W."/>
            <person name="Darby A.C."/>
            <person name="Makepeace B.L."/>
        </authorList>
    </citation>
    <scope>NUCLEOTIDE SEQUENCE [LARGE SCALE GENOMIC DNA]</scope>
    <source>
        <strain evidence="30">UoL-WK</strain>
    </source>
</reference>
<keyword evidence="31" id="KW-1185">Reference proteome</keyword>
<keyword evidence="9 21" id="KW-0808">Transferase</keyword>
<dbReference type="SUPFAM" id="SSF56112">
    <property type="entry name" value="Protein kinase-like (PK-like)"/>
    <property type="match status" value="1"/>
</dbReference>
<evidence type="ECO:0000256" key="21">
    <source>
        <dbReference type="PIRNR" id="PIRNR038147"/>
    </source>
</evidence>
<comment type="catalytic activity">
    <reaction evidence="16 21">
        <text>L-threonyl-[protein] + ATP = O-phospho-L-threonyl-[protein] + ADP + H(+)</text>
        <dbReference type="Rhea" id="RHEA:46608"/>
        <dbReference type="Rhea" id="RHEA-COMP:11060"/>
        <dbReference type="Rhea" id="RHEA-COMP:11605"/>
        <dbReference type="ChEBI" id="CHEBI:15378"/>
        <dbReference type="ChEBI" id="CHEBI:30013"/>
        <dbReference type="ChEBI" id="CHEBI:30616"/>
        <dbReference type="ChEBI" id="CHEBI:61977"/>
        <dbReference type="ChEBI" id="CHEBI:456216"/>
        <dbReference type="EC" id="2.7.11.1"/>
    </reaction>
</comment>
<evidence type="ECO:0000256" key="23">
    <source>
        <dbReference type="PIRSR" id="PIRSR038147-2"/>
    </source>
</evidence>
<dbReference type="GO" id="GO:0004674">
    <property type="term" value="F:protein serine/threonine kinase activity"/>
    <property type="evidence" value="ECO:0007669"/>
    <property type="project" value="UniProtKB-KW"/>
</dbReference>
<dbReference type="InterPro" id="IPR018935">
    <property type="entry name" value="RIO_kinase_CS"/>
</dbReference>
<comment type="subcellular location">
    <subcellularLocation>
        <location evidence="2">Cytoplasm</location>
    </subcellularLocation>
</comment>
<dbReference type="InterPro" id="IPR018934">
    <property type="entry name" value="RIO_dom"/>
</dbReference>
<keyword evidence="7" id="KW-0690">Ribosome biogenesis</keyword>
<evidence type="ECO:0000256" key="10">
    <source>
        <dbReference type="ARBA" id="ARBA00022723"/>
    </source>
</evidence>
<dbReference type="SMART" id="SM00090">
    <property type="entry name" value="RIO"/>
    <property type="match status" value="1"/>
</dbReference>
<evidence type="ECO:0000256" key="24">
    <source>
        <dbReference type="PIRSR" id="PIRSR038147-3"/>
    </source>
</evidence>
<evidence type="ECO:0000256" key="17">
    <source>
        <dbReference type="ARBA" id="ARBA00048679"/>
    </source>
</evidence>
<keyword evidence="6" id="KW-0963">Cytoplasm</keyword>
<dbReference type="STRING" id="1965070.A0A443RFH4"/>
<comment type="similarity">
    <text evidence="3 21">Belongs to the protein kinase superfamily. RIO-type Ser/Thr kinase family.</text>
</comment>
<comment type="caution">
    <text evidence="30">The sequence shown here is derived from an EMBL/GenBank/DDBJ whole genome shotgun (WGS) entry which is preliminary data.</text>
</comment>
<evidence type="ECO:0000313" key="29">
    <source>
        <dbReference type="EMBL" id="RWS03920.1"/>
    </source>
</evidence>
<dbReference type="FunFam" id="3.30.200.20:FF:000148">
    <property type="entry name" value="Serine/threonine-protein kinase RIO1"/>
    <property type="match status" value="1"/>
</dbReference>
<dbReference type="OrthoDB" id="205248at2759"/>
<evidence type="ECO:0000256" key="19">
    <source>
        <dbReference type="ARBA" id="ARBA00057025"/>
    </source>
</evidence>
<evidence type="ECO:0000256" key="12">
    <source>
        <dbReference type="ARBA" id="ARBA00022777"/>
    </source>
</evidence>
<dbReference type="GO" id="GO:0016787">
    <property type="term" value="F:hydrolase activity"/>
    <property type="evidence" value="ECO:0007669"/>
    <property type="project" value="UniProtKB-KW"/>
</dbReference>
<evidence type="ECO:0000313" key="28">
    <source>
        <dbReference type="EMBL" id="RWS03660.1"/>
    </source>
</evidence>
<dbReference type="Gene3D" id="1.10.510.10">
    <property type="entry name" value="Transferase(Phosphotransferase) domain 1"/>
    <property type="match status" value="1"/>
</dbReference>
<feature type="binding site" evidence="24">
    <location>
        <position position="285"/>
    </location>
    <ligand>
        <name>Mg(2+)</name>
        <dbReference type="ChEBI" id="CHEBI:18420"/>
    </ligand>
</feature>
<evidence type="ECO:0000256" key="15">
    <source>
        <dbReference type="ARBA" id="ARBA00022842"/>
    </source>
</evidence>
<feature type="active site" description="4-aspartylphosphate intermediate" evidence="22">
    <location>
        <position position="297"/>
    </location>
</feature>
<reference evidence="30" key="2">
    <citation type="submission" date="2018-11" db="EMBL/GenBank/DDBJ databases">
        <title>Trombidioid mite genomics.</title>
        <authorList>
            <person name="Dong X."/>
        </authorList>
    </citation>
    <scope>NUCLEOTIDE SEQUENCE</scope>
    <source>
        <strain evidence="30">UoL-WK</strain>
    </source>
</reference>
<evidence type="ECO:0000256" key="5">
    <source>
        <dbReference type="ARBA" id="ARBA00016038"/>
    </source>
</evidence>
<feature type="binding site" evidence="23">
    <location>
        <position position="234"/>
    </location>
    <ligand>
        <name>ATP</name>
        <dbReference type="ChEBI" id="CHEBI:30616"/>
    </ligand>
</feature>
<evidence type="ECO:0000256" key="20">
    <source>
        <dbReference type="ARBA" id="ARBA00063876"/>
    </source>
</evidence>
<name>A0A443RFH4_9ACAR</name>
<gene>
    <name evidence="28" type="ORF">B4U79_03224</name>
    <name evidence="29" type="ORF">B4U79_05088</name>
    <name evidence="30" type="ORF">B4U79_11885</name>
</gene>
<dbReference type="InterPro" id="IPR051272">
    <property type="entry name" value="RIO-type_Ser/Thr_kinase"/>
</dbReference>
<dbReference type="AlphaFoldDB" id="A0A443RFH4"/>
<dbReference type="InterPro" id="IPR000687">
    <property type="entry name" value="RIO_kinase"/>
</dbReference>
<evidence type="ECO:0000313" key="31">
    <source>
        <dbReference type="Proteomes" id="UP000285301"/>
    </source>
</evidence>